<feature type="region of interest" description="Disordered" evidence="1">
    <location>
        <begin position="404"/>
        <end position="428"/>
    </location>
</feature>
<evidence type="ECO:0000313" key="2">
    <source>
        <dbReference type="EMBL" id="KAJ1975101.1"/>
    </source>
</evidence>
<dbReference type="Proteomes" id="UP001151582">
    <property type="component" value="Unassembled WGS sequence"/>
</dbReference>
<feature type="region of interest" description="Disordered" evidence="1">
    <location>
        <begin position="1"/>
        <end position="136"/>
    </location>
</feature>
<protein>
    <submittedName>
        <fullName evidence="2">Uncharacterized protein</fullName>
    </submittedName>
</protein>
<feature type="compositionally biased region" description="Low complexity" evidence="1">
    <location>
        <begin position="50"/>
        <end position="72"/>
    </location>
</feature>
<dbReference type="OrthoDB" id="10642339at2759"/>
<dbReference type="EMBL" id="JANBQB010000568">
    <property type="protein sequence ID" value="KAJ1975101.1"/>
    <property type="molecule type" value="Genomic_DNA"/>
</dbReference>
<reference evidence="2" key="1">
    <citation type="submission" date="2022-07" db="EMBL/GenBank/DDBJ databases">
        <title>Phylogenomic reconstructions and comparative analyses of Kickxellomycotina fungi.</title>
        <authorList>
            <person name="Reynolds N.K."/>
            <person name="Stajich J.E."/>
            <person name="Barry K."/>
            <person name="Grigoriev I.V."/>
            <person name="Crous P."/>
            <person name="Smith M.E."/>
        </authorList>
    </citation>
    <scope>NUCLEOTIDE SEQUENCE</scope>
    <source>
        <strain evidence="2">RSA 567</strain>
    </source>
</reference>
<feature type="region of interest" description="Disordered" evidence="1">
    <location>
        <begin position="294"/>
        <end position="324"/>
    </location>
</feature>
<evidence type="ECO:0000256" key="1">
    <source>
        <dbReference type="SAM" id="MobiDB-lite"/>
    </source>
</evidence>
<name>A0A9W8B453_9FUNG</name>
<keyword evidence="3" id="KW-1185">Reference proteome</keyword>
<feature type="compositionally biased region" description="Polar residues" evidence="1">
    <location>
        <begin position="73"/>
        <end position="104"/>
    </location>
</feature>
<evidence type="ECO:0000313" key="3">
    <source>
        <dbReference type="Proteomes" id="UP001151582"/>
    </source>
</evidence>
<dbReference type="AlphaFoldDB" id="A0A9W8B453"/>
<accession>A0A9W8B453</accession>
<sequence length="428" mass="46694">MTGNTVAPPPMQPEQLRVSPLPETLPKLPHYAERRPTVTSQVATARHTKSPTPSDVSSTASSPSLSPTCSVTNDSDASTTKHTYNRSLRSSTNSVATVTDQYQASPPFPMANPSLLPARSTPPPTTSSSSLRKVSDPTRWQDQFIEIVGHPPPLDTKAHNTEGLQAPKHESLPVRPRRFTTNQPSPLTRSARTSHLPPIKHAVKATTGASTRSAELIIDYVPFQYTDRNPGLGSLSPSRFLPRSVRVGTPEDEFPLCLQDLARHQNQARIAKLHASQITHTLHAERRATCSNSHVNTNMAGSSPAPPGPNASLGPGHSGSTPEPNYRLVMELRQTPSATDENHHGQSSGRVSGFFRKRTGKLQYFFGSLLANERWILQGNGNIAKGRAQMEMARELKKQARDFSLSQRGEISSTVHRQQSTPTLRPIA</sequence>
<comment type="caution">
    <text evidence="2">The sequence shown here is derived from an EMBL/GenBank/DDBJ whole genome shotgun (WGS) entry which is preliminary data.</text>
</comment>
<proteinExistence type="predicted"/>
<gene>
    <name evidence="2" type="ORF">H4R34_004461</name>
</gene>
<organism evidence="2 3">
    <name type="scientific">Dimargaris verticillata</name>
    <dbReference type="NCBI Taxonomy" id="2761393"/>
    <lineage>
        <taxon>Eukaryota</taxon>
        <taxon>Fungi</taxon>
        <taxon>Fungi incertae sedis</taxon>
        <taxon>Zoopagomycota</taxon>
        <taxon>Kickxellomycotina</taxon>
        <taxon>Dimargaritomycetes</taxon>
        <taxon>Dimargaritales</taxon>
        <taxon>Dimargaritaceae</taxon>
        <taxon>Dimargaris</taxon>
    </lineage>
</organism>